<evidence type="ECO:0000313" key="1">
    <source>
        <dbReference type="EMBL" id="KAF1831554.1"/>
    </source>
</evidence>
<organism evidence="1 2">
    <name type="scientific">Decorospora gaudefroyi</name>
    <dbReference type="NCBI Taxonomy" id="184978"/>
    <lineage>
        <taxon>Eukaryota</taxon>
        <taxon>Fungi</taxon>
        <taxon>Dikarya</taxon>
        <taxon>Ascomycota</taxon>
        <taxon>Pezizomycotina</taxon>
        <taxon>Dothideomycetes</taxon>
        <taxon>Pleosporomycetidae</taxon>
        <taxon>Pleosporales</taxon>
        <taxon>Pleosporineae</taxon>
        <taxon>Pleosporaceae</taxon>
        <taxon>Decorospora</taxon>
    </lineage>
</organism>
<sequence>MPTLNMHVRPAALCQILPGESERQNVWLFLKNSPIPEKQGQGLKRCMISWQSNFDSPQTFLALGDLERKYYSRYFIMLDWPSVKRFEAHQAYYVAVLSFLRCSSNDSSSQLIRDERSCCYRANITNYLGLSHYVPVSNTSTSASRSLRLHIC</sequence>
<reference evidence="1" key="1">
    <citation type="submission" date="2020-01" db="EMBL/GenBank/DDBJ databases">
        <authorList>
            <consortium name="DOE Joint Genome Institute"/>
            <person name="Haridas S."/>
            <person name="Albert R."/>
            <person name="Binder M."/>
            <person name="Bloem J."/>
            <person name="Labutti K."/>
            <person name="Salamov A."/>
            <person name="Andreopoulos B."/>
            <person name="Baker S.E."/>
            <person name="Barry K."/>
            <person name="Bills G."/>
            <person name="Bluhm B.H."/>
            <person name="Cannon C."/>
            <person name="Castanera R."/>
            <person name="Culley D.E."/>
            <person name="Daum C."/>
            <person name="Ezra D."/>
            <person name="Gonzalez J.B."/>
            <person name="Henrissat B."/>
            <person name="Kuo A."/>
            <person name="Liang C."/>
            <person name="Lipzen A."/>
            <person name="Lutzoni F."/>
            <person name="Magnuson J."/>
            <person name="Mondo S."/>
            <person name="Nolan M."/>
            <person name="Ohm R."/>
            <person name="Pangilinan J."/>
            <person name="Park H.-J."/>
            <person name="Ramirez L."/>
            <person name="Alfaro M."/>
            <person name="Sun H."/>
            <person name="Tritt A."/>
            <person name="Yoshinaga Y."/>
            <person name="Zwiers L.-H."/>
            <person name="Turgeon B.G."/>
            <person name="Goodwin S.B."/>
            <person name="Spatafora J.W."/>
            <person name="Crous P.W."/>
            <person name="Grigoriev I.V."/>
        </authorList>
    </citation>
    <scope>NUCLEOTIDE SEQUENCE</scope>
    <source>
        <strain evidence="1">P77</strain>
    </source>
</reference>
<accession>A0A6A5KAT5</accession>
<proteinExistence type="predicted"/>
<gene>
    <name evidence="1" type="ORF">BDW02DRAFT_45067</name>
</gene>
<protein>
    <submittedName>
        <fullName evidence="1">Uncharacterized protein</fullName>
    </submittedName>
</protein>
<evidence type="ECO:0000313" key="2">
    <source>
        <dbReference type="Proteomes" id="UP000800040"/>
    </source>
</evidence>
<dbReference type="AlphaFoldDB" id="A0A6A5KAT5"/>
<name>A0A6A5KAT5_9PLEO</name>
<dbReference type="Proteomes" id="UP000800040">
    <property type="component" value="Unassembled WGS sequence"/>
</dbReference>
<dbReference type="EMBL" id="ML975360">
    <property type="protein sequence ID" value="KAF1831554.1"/>
    <property type="molecule type" value="Genomic_DNA"/>
</dbReference>
<keyword evidence="2" id="KW-1185">Reference proteome</keyword>